<dbReference type="AlphaFoldDB" id="A0A9Q0M8B3"/>
<feature type="compositionally biased region" description="Polar residues" evidence="1">
    <location>
        <begin position="52"/>
        <end position="79"/>
    </location>
</feature>
<proteinExistence type="predicted"/>
<evidence type="ECO:0000256" key="1">
    <source>
        <dbReference type="SAM" id="MobiDB-lite"/>
    </source>
</evidence>
<accession>A0A9Q0M8B3</accession>
<feature type="region of interest" description="Disordered" evidence="1">
    <location>
        <begin position="1"/>
        <end position="119"/>
    </location>
</feature>
<evidence type="ECO:0000313" key="3">
    <source>
        <dbReference type="Proteomes" id="UP001142055"/>
    </source>
</evidence>
<feature type="compositionally biased region" description="Basic and acidic residues" evidence="1">
    <location>
        <begin position="83"/>
        <end position="101"/>
    </location>
</feature>
<reference evidence="2" key="1">
    <citation type="submission" date="2022-12" db="EMBL/GenBank/DDBJ databases">
        <title>Genome assemblies of Blomia tropicalis.</title>
        <authorList>
            <person name="Cui Y."/>
        </authorList>
    </citation>
    <scope>NUCLEOTIDE SEQUENCE</scope>
    <source>
        <tissue evidence="2">Adult mites</tissue>
    </source>
</reference>
<organism evidence="2 3">
    <name type="scientific">Blomia tropicalis</name>
    <name type="common">Mite</name>
    <dbReference type="NCBI Taxonomy" id="40697"/>
    <lineage>
        <taxon>Eukaryota</taxon>
        <taxon>Metazoa</taxon>
        <taxon>Ecdysozoa</taxon>
        <taxon>Arthropoda</taxon>
        <taxon>Chelicerata</taxon>
        <taxon>Arachnida</taxon>
        <taxon>Acari</taxon>
        <taxon>Acariformes</taxon>
        <taxon>Sarcoptiformes</taxon>
        <taxon>Astigmata</taxon>
        <taxon>Glycyphagoidea</taxon>
        <taxon>Echimyopodidae</taxon>
        <taxon>Blomia</taxon>
    </lineage>
</organism>
<protein>
    <submittedName>
        <fullName evidence="2">Uncharacterized protein</fullName>
    </submittedName>
</protein>
<dbReference type="Proteomes" id="UP001142055">
    <property type="component" value="Chromosome 2"/>
</dbReference>
<name>A0A9Q0M8B3_BLOTA</name>
<dbReference type="EMBL" id="JAPWDV010000002">
    <property type="protein sequence ID" value="KAJ6220852.1"/>
    <property type="molecule type" value="Genomic_DNA"/>
</dbReference>
<keyword evidence="3" id="KW-1185">Reference proteome</keyword>
<comment type="caution">
    <text evidence="2">The sequence shown here is derived from an EMBL/GenBank/DDBJ whole genome shotgun (WGS) entry which is preliminary data.</text>
</comment>
<feature type="compositionally biased region" description="Low complexity" evidence="1">
    <location>
        <begin position="102"/>
        <end position="118"/>
    </location>
</feature>
<evidence type="ECO:0000313" key="2">
    <source>
        <dbReference type="EMBL" id="KAJ6220852.1"/>
    </source>
</evidence>
<sequence>MPKHQVHKQTLDQDNRSSMTSYFIQGDDLTKNETKQLRKPLMNSEFYEPDVNTETNLQSPKPENRYTNFDESVTPSPGTVSEFMEHFMSGDDQSSRVKFDSTDSTDSSETSSYHSSTTKPLVVPVGSRVHTIHYRDYDGNSVHEEQQFVSPLEKYEPKVIELESSRPILPIVINFHTKSSPVIATQTHYKPPNTVPKVQYFETNEPPHYHRHIVHKPIYQNLREIILPYRFLTQEIRPVQEYRQTYVPKWVNRHNRGPQYHSMGSMLSNQFHGNNFKPITPFLQEYRQMGPMSYLRNNRYHFMQQQQQQQKQHSPMSYNNMLNQNPYFKIPNWNKMPYRIQDLYQNHINKF</sequence>
<gene>
    <name evidence="2" type="ORF">RDWZM_006664</name>
</gene>